<dbReference type="RefSeq" id="WP_116854050.1">
    <property type="nucleotide sequence ID" value="NZ_QTJV01000004.1"/>
</dbReference>
<dbReference type="EMBL" id="QTJV01000004">
    <property type="protein sequence ID" value="RFM34467.1"/>
    <property type="molecule type" value="Genomic_DNA"/>
</dbReference>
<comment type="similarity">
    <text evidence="1">Belongs to the DprA/Smf family.</text>
</comment>
<keyword evidence="5" id="KW-1185">Reference proteome</keyword>
<dbReference type="Pfam" id="PF02481">
    <property type="entry name" value="DNA_processg_A"/>
    <property type="match status" value="1"/>
</dbReference>
<dbReference type="InterPro" id="IPR057666">
    <property type="entry name" value="DrpA_SLOG"/>
</dbReference>
<evidence type="ECO:0000259" key="3">
    <source>
        <dbReference type="Pfam" id="PF02481"/>
    </source>
</evidence>
<dbReference type="Proteomes" id="UP000261174">
    <property type="component" value="Unassembled WGS sequence"/>
</dbReference>
<evidence type="ECO:0000313" key="5">
    <source>
        <dbReference type="Proteomes" id="UP000261174"/>
    </source>
</evidence>
<proteinExistence type="inferred from homology"/>
<comment type="caution">
    <text evidence="4">The sequence shown here is derived from an EMBL/GenBank/DDBJ whole genome shotgun (WGS) entry which is preliminary data.</text>
</comment>
<dbReference type="PANTHER" id="PTHR43022:SF1">
    <property type="entry name" value="PROTEIN SMF"/>
    <property type="match status" value="1"/>
</dbReference>
<feature type="compositionally biased region" description="Basic and acidic residues" evidence="2">
    <location>
        <begin position="437"/>
        <end position="456"/>
    </location>
</feature>
<evidence type="ECO:0000313" key="4">
    <source>
        <dbReference type="EMBL" id="RFM34467.1"/>
    </source>
</evidence>
<reference evidence="4 5" key="1">
    <citation type="submission" date="2018-08" db="EMBL/GenBank/DDBJ databases">
        <title>Chitinophaga sp. K20C18050901, a novel bacterium isolated from forest soil.</title>
        <authorList>
            <person name="Wang C."/>
        </authorList>
    </citation>
    <scope>NUCLEOTIDE SEQUENCE [LARGE SCALE GENOMIC DNA]</scope>
    <source>
        <strain evidence="4 5">K20C18050901</strain>
    </source>
</reference>
<evidence type="ECO:0000256" key="1">
    <source>
        <dbReference type="ARBA" id="ARBA00006525"/>
    </source>
</evidence>
<name>A0A3E1P2S1_9BACT</name>
<gene>
    <name evidence="4" type="ORF">DXN04_14415</name>
</gene>
<feature type="region of interest" description="Disordered" evidence="2">
    <location>
        <begin position="426"/>
        <end position="456"/>
    </location>
</feature>
<sequence>MISTEYVIAILQLPKIGRKTAARFLDALTYNINNKEDLYDFLKERTVGTKLPDYSRADIEAAIAEAEGIVSLSEKLGVSIITYKDELYPKQLLEIPDFPIVLSYKGNIQSLSEKPNIAVIGTREPTEYGARIGERIAEVFAGYKFNIVSGLAIGCDTAGHKGALKGKGTTTAVLAHGLDHIYPKENRELADEILQNDGVLLSEYFVKTRALSNFFVERDRIQAGLSQLVVVVETGVKGGTMHTVKYCEEYKRSLVCIAHPDKWLNHEKVQGNQMLIREGRAYGISTPEEIDVLSYLLLDNYFETSFTKEIYIKNFYDALGHYFVSFPELKKKSVEIHTGSNKSSYFYEAYKSICLRIAGEFKLDFGVDYVRPVDSTNRTANSLFKEHISEKVNQVAFTRRRLYSTFAKEIQHDLIQLWDFVQHTNNQNNKVNPSGDDLSKTKGGETDDSQYKLWEE</sequence>
<dbReference type="InterPro" id="IPR003488">
    <property type="entry name" value="DprA"/>
</dbReference>
<dbReference type="Gene3D" id="3.40.50.450">
    <property type="match status" value="1"/>
</dbReference>
<dbReference type="SUPFAM" id="SSF102405">
    <property type="entry name" value="MCP/YpsA-like"/>
    <property type="match status" value="1"/>
</dbReference>
<dbReference type="OrthoDB" id="9785707at2"/>
<accession>A0A3E1P2S1</accession>
<dbReference type="AlphaFoldDB" id="A0A3E1P2S1"/>
<organism evidence="4 5">
    <name type="scientific">Chitinophaga silvisoli</name>
    <dbReference type="NCBI Taxonomy" id="2291814"/>
    <lineage>
        <taxon>Bacteria</taxon>
        <taxon>Pseudomonadati</taxon>
        <taxon>Bacteroidota</taxon>
        <taxon>Chitinophagia</taxon>
        <taxon>Chitinophagales</taxon>
        <taxon>Chitinophagaceae</taxon>
        <taxon>Chitinophaga</taxon>
    </lineage>
</organism>
<dbReference type="PANTHER" id="PTHR43022">
    <property type="entry name" value="PROTEIN SMF"/>
    <property type="match status" value="1"/>
</dbReference>
<evidence type="ECO:0000256" key="2">
    <source>
        <dbReference type="SAM" id="MobiDB-lite"/>
    </source>
</evidence>
<dbReference type="GO" id="GO:0009294">
    <property type="term" value="P:DNA-mediated transformation"/>
    <property type="evidence" value="ECO:0007669"/>
    <property type="project" value="InterPro"/>
</dbReference>
<protein>
    <submittedName>
        <fullName evidence="4">DNA-processing protein DprA</fullName>
    </submittedName>
</protein>
<feature type="domain" description="Smf/DprA SLOG" evidence="3">
    <location>
        <begin position="80"/>
        <end position="290"/>
    </location>
</feature>